<feature type="transmembrane region" description="Helical" evidence="6">
    <location>
        <begin position="179"/>
        <end position="199"/>
    </location>
</feature>
<dbReference type="InterPro" id="IPR002797">
    <property type="entry name" value="Polysacc_synth"/>
</dbReference>
<feature type="transmembrane region" description="Helical" evidence="6">
    <location>
        <begin position="372"/>
        <end position="400"/>
    </location>
</feature>
<evidence type="ECO:0000256" key="3">
    <source>
        <dbReference type="ARBA" id="ARBA00022692"/>
    </source>
</evidence>
<sequence>MKALIRSSVIVTGIRGVGIVLQSLVLLFLARTLPVHDLGIFALFYAGFGIARILGPLGADQVTMRRAAVAGGAFDEELHRVLNTSFVLVVGVNAAVAALLAAVAFLAFPSLLANTGLSTPQLLIVAASLPAFAIIGLMTYQLRGFNLNALAQFPDSIVLQLALGGSVAVFSLLGHLDLATALLSLVGAAWLVVIIYLAIRLRLGVDLSIGPRWATTKSLFRESRAVLYALSVTTISGRVPLLLSAPLLGSAATAIFDLAARFGSVPSITTSAVTAAFSPRFAELAHARQCGTLSRTLSVSSLVAVAPALLCFVVIAVAAPYLIEAVLPPVYGHIYVPMLVVCAAATVNACFGVTSSLLFMAGQSHVVRNFSFAQLATVCILTPPLALAFGPLGLACVALASSIVRDLGMAIWASRTFGIAPPPFGIRRTGQPQIRESGELA</sequence>
<dbReference type="PANTHER" id="PTHR30250:SF11">
    <property type="entry name" value="O-ANTIGEN TRANSPORTER-RELATED"/>
    <property type="match status" value="1"/>
</dbReference>
<feature type="transmembrane region" description="Helical" evidence="6">
    <location>
        <begin position="12"/>
        <end position="32"/>
    </location>
</feature>
<feature type="transmembrane region" description="Helical" evidence="6">
    <location>
        <begin position="120"/>
        <end position="140"/>
    </location>
</feature>
<evidence type="ECO:0000313" key="8">
    <source>
        <dbReference type="Proteomes" id="UP000199071"/>
    </source>
</evidence>
<feature type="transmembrane region" description="Helical" evidence="6">
    <location>
        <begin position="86"/>
        <end position="108"/>
    </location>
</feature>
<evidence type="ECO:0000256" key="1">
    <source>
        <dbReference type="ARBA" id="ARBA00004651"/>
    </source>
</evidence>
<name>A0A1G6DUZ6_9HYPH</name>
<feature type="transmembrane region" description="Helical" evidence="6">
    <location>
        <begin position="152"/>
        <end position="173"/>
    </location>
</feature>
<evidence type="ECO:0000256" key="6">
    <source>
        <dbReference type="SAM" id="Phobius"/>
    </source>
</evidence>
<dbReference type="PANTHER" id="PTHR30250">
    <property type="entry name" value="PST FAMILY PREDICTED COLANIC ACID TRANSPORTER"/>
    <property type="match status" value="1"/>
</dbReference>
<evidence type="ECO:0000256" key="4">
    <source>
        <dbReference type="ARBA" id="ARBA00022989"/>
    </source>
</evidence>
<dbReference type="RefSeq" id="WP_090878847.1">
    <property type="nucleotide sequence ID" value="NZ_FMXQ01000008.1"/>
</dbReference>
<dbReference type="GO" id="GO:0005886">
    <property type="term" value="C:plasma membrane"/>
    <property type="evidence" value="ECO:0007669"/>
    <property type="project" value="UniProtKB-SubCell"/>
</dbReference>
<dbReference type="EMBL" id="FMXQ01000008">
    <property type="protein sequence ID" value="SDB48922.1"/>
    <property type="molecule type" value="Genomic_DNA"/>
</dbReference>
<evidence type="ECO:0000313" key="7">
    <source>
        <dbReference type="EMBL" id="SDB48922.1"/>
    </source>
</evidence>
<keyword evidence="8" id="KW-1185">Reference proteome</keyword>
<reference evidence="7 8" key="1">
    <citation type="submission" date="2016-10" db="EMBL/GenBank/DDBJ databases">
        <authorList>
            <person name="de Groot N.N."/>
        </authorList>
    </citation>
    <scope>NUCLEOTIDE SEQUENCE [LARGE SCALE GENOMIC DNA]</scope>
    <source>
        <strain evidence="7 8">ATCC 35022</strain>
    </source>
</reference>
<keyword evidence="3 6" id="KW-0812">Transmembrane</keyword>
<proteinExistence type="predicted"/>
<evidence type="ECO:0000256" key="2">
    <source>
        <dbReference type="ARBA" id="ARBA00022475"/>
    </source>
</evidence>
<comment type="subcellular location">
    <subcellularLocation>
        <location evidence="1">Cell membrane</location>
        <topology evidence="1">Multi-pass membrane protein</topology>
    </subcellularLocation>
</comment>
<feature type="transmembrane region" description="Helical" evidence="6">
    <location>
        <begin position="38"/>
        <end position="55"/>
    </location>
</feature>
<dbReference type="STRING" id="665467.SAMN02982931_03811"/>
<keyword evidence="5 6" id="KW-0472">Membrane</keyword>
<dbReference type="AlphaFoldDB" id="A0A1G6DUZ6"/>
<keyword evidence="2" id="KW-1003">Cell membrane</keyword>
<dbReference type="Proteomes" id="UP000199071">
    <property type="component" value="Unassembled WGS sequence"/>
</dbReference>
<organism evidence="7 8">
    <name type="scientific">Bauldia litoralis</name>
    <dbReference type="NCBI Taxonomy" id="665467"/>
    <lineage>
        <taxon>Bacteria</taxon>
        <taxon>Pseudomonadati</taxon>
        <taxon>Pseudomonadota</taxon>
        <taxon>Alphaproteobacteria</taxon>
        <taxon>Hyphomicrobiales</taxon>
        <taxon>Kaistiaceae</taxon>
        <taxon>Bauldia</taxon>
    </lineage>
</organism>
<feature type="transmembrane region" description="Helical" evidence="6">
    <location>
        <begin position="302"/>
        <end position="323"/>
    </location>
</feature>
<dbReference type="Pfam" id="PF01943">
    <property type="entry name" value="Polysacc_synt"/>
    <property type="match status" value="1"/>
</dbReference>
<dbReference type="InterPro" id="IPR050833">
    <property type="entry name" value="Poly_Biosynth_Transport"/>
</dbReference>
<feature type="transmembrane region" description="Helical" evidence="6">
    <location>
        <begin position="335"/>
        <end position="360"/>
    </location>
</feature>
<accession>A0A1G6DUZ6</accession>
<gene>
    <name evidence="7" type="ORF">SAMN02982931_03811</name>
</gene>
<keyword evidence="4 6" id="KW-1133">Transmembrane helix</keyword>
<evidence type="ECO:0000256" key="5">
    <source>
        <dbReference type="ARBA" id="ARBA00023136"/>
    </source>
</evidence>
<protein>
    <submittedName>
        <fullName evidence="7">Membrane protein involved in the export of O-antigen and teichoic acid</fullName>
    </submittedName>
</protein>